<dbReference type="PROSITE" id="PS50104">
    <property type="entry name" value="TIR"/>
    <property type="match status" value="1"/>
</dbReference>
<proteinExistence type="predicted"/>
<dbReference type="InterPro" id="IPR035897">
    <property type="entry name" value="Toll_tir_struct_dom_sf"/>
</dbReference>
<dbReference type="SUPFAM" id="SSF46785">
    <property type="entry name" value="Winged helix' DNA-binding domain"/>
    <property type="match status" value="1"/>
</dbReference>
<dbReference type="GO" id="GO:0007165">
    <property type="term" value="P:signal transduction"/>
    <property type="evidence" value="ECO:0007669"/>
    <property type="project" value="InterPro"/>
</dbReference>
<dbReference type="Gene3D" id="1.10.8.430">
    <property type="entry name" value="Helical domain of apoptotic protease-activating factors"/>
    <property type="match status" value="1"/>
</dbReference>
<evidence type="ECO:0000256" key="6">
    <source>
        <dbReference type="SAM" id="SignalP"/>
    </source>
</evidence>
<dbReference type="AlphaFoldDB" id="A0A396HC91"/>
<feature type="region of interest" description="Disordered" evidence="5">
    <location>
        <begin position="1146"/>
        <end position="1167"/>
    </location>
</feature>
<dbReference type="InterPro" id="IPR058192">
    <property type="entry name" value="WHD_ROQ1-like"/>
</dbReference>
<reference evidence="8" key="1">
    <citation type="journal article" date="2018" name="Nat. Plants">
        <title>Whole-genome landscape of Medicago truncatula symbiotic genes.</title>
        <authorList>
            <person name="Pecrix Y."/>
            <person name="Gamas P."/>
            <person name="Carrere S."/>
        </authorList>
    </citation>
    <scope>NUCLEOTIDE SEQUENCE</scope>
    <source>
        <tissue evidence="8">Leaves</tissue>
    </source>
</reference>
<dbReference type="InterPro" id="IPR001611">
    <property type="entry name" value="Leu-rich_rpt"/>
</dbReference>
<keyword evidence="6" id="KW-0732">Signal</keyword>
<dbReference type="Proteomes" id="UP000265566">
    <property type="component" value="Chromosome 6"/>
</dbReference>
<dbReference type="SUPFAM" id="SSF52540">
    <property type="entry name" value="P-loop containing nucleoside triphosphate hydrolases"/>
    <property type="match status" value="1"/>
</dbReference>
<evidence type="ECO:0000256" key="2">
    <source>
        <dbReference type="ARBA" id="ARBA00022737"/>
    </source>
</evidence>
<dbReference type="SMART" id="SM00255">
    <property type="entry name" value="TIR"/>
    <property type="match status" value="1"/>
</dbReference>
<name>A0A396HC91_MEDTR</name>
<dbReference type="InterPro" id="IPR044974">
    <property type="entry name" value="Disease_R_plants"/>
</dbReference>
<dbReference type="FunFam" id="3.40.50.10140:FF:000007">
    <property type="entry name" value="Disease resistance protein (TIR-NBS-LRR class)"/>
    <property type="match status" value="1"/>
</dbReference>
<keyword evidence="8" id="KW-0238">DNA-binding</keyword>
<protein>
    <submittedName>
        <fullName evidence="8">Putative winged helix-turn-helix DNA-binding domain, toll-like receptor</fullName>
    </submittedName>
</protein>
<dbReference type="InterPro" id="IPR000157">
    <property type="entry name" value="TIR_dom"/>
</dbReference>
<keyword evidence="2" id="KW-0677">Repeat</keyword>
<evidence type="ECO:0000256" key="1">
    <source>
        <dbReference type="ARBA" id="ARBA00022614"/>
    </source>
</evidence>
<dbReference type="GO" id="GO:0043531">
    <property type="term" value="F:ADP binding"/>
    <property type="evidence" value="ECO:0007669"/>
    <property type="project" value="InterPro"/>
</dbReference>
<dbReference type="InterPro" id="IPR042197">
    <property type="entry name" value="Apaf_helical"/>
</dbReference>
<dbReference type="PROSITE" id="PS51450">
    <property type="entry name" value="LRR"/>
    <property type="match status" value="1"/>
</dbReference>
<dbReference type="SMART" id="SM00382">
    <property type="entry name" value="AAA"/>
    <property type="match status" value="1"/>
</dbReference>
<dbReference type="PANTHER" id="PTHR11017">
    <property type="entry name" value="LEUCINE-RICH REPEAT-CONTAINING PROTEIN"/>
    <property type="match status" value="1"/>
</dbReference>
<sequence>MQHIYLLTILLTITVLSREPEIARIHDVFLSFRGKDTRASFTSHLYAALQKAGIKVFIDDNELQRGYHISSSLSRAIEQSQISIIVFSKNYADSRWCLNELVKIMNCRKNIGQVVVPVFYRVDPSEVRNPRGKFGIAFQRLLKKVPKKEKLVLSWKKALREAANIAGFPIVKSGNESEDVKGIVDNISHLLNKTDLFIANNPVGIESRVKDVIQQLHIQPKGVLLIGMWGMGGIGKTTIAKAIYNKTGRNFEGRSFLANIRENGKKNAGLMGLQEQLLFDICKERTIKIPNIELGKSMLKDKLSHTRVLVVLDDVNTLDQLNTFCASREWFGSGSIIIITTRDMHLLKGRVDKIFEMPIMNESESIELFSWNAFKRACPTKDFVRISKNVVEYSEGLPLALEVLGSYLFNKTESEWELVLETLKRIPYDQVQKKLRMSYDGLNHAEKEIFLHIACFFVGMDQNDVILLLNDCGLSAEIGISVLVARSLVTVDDKNMLGMHGQLRDMGRGIVCEESPRRPEKRSRLWDQEDVIDVLSRQTGKKGILGLALKLPTTNAKCFSTKAFEKMKRLRFLQLAEVKLDGDFEYVSRDLTWLSWNGLSDIPTNFFRENLVSIELENSNLEVLWKKSMRMEKLKILNLSHSHYLTQSPDFSNTPNLQKLVLKDCPLLSEVSPSIRHLNKILLINLEDCISLCSLPKSIYKLKSLKTLVLSGCLKIDKVEEDFEKMESLTTLLANNTSITTIPLSIRMENLKNLNLSHSHRLTNIPDFSCLPNLEKLVLKDCPMLSEVSPSIGHLNKILLINLEDCIGLGNLPRSIYKLKSLKTLILSGCLKIDKLEEDLEQMESLTTLLANNTSITTVPFSVVRSKSIGYISLCGFEGSSHDVFPSIIRSWMSPRNNIHLLPTSIIPMAFPSDVPHSSSQELSSFSQYLPSLRSLWVQFSSELQLSHEAAIILDALYATNYKELELTAVTSQISNHFLKSLLIQIGMNCEVTDILKEIILQKIDVGGCFLPGDSYPDWLTFNSEGSSVTFEVPQVEERQLTSLMCIVYTSTPDNVTSSGLKNVLVKNYTKATIQIYKSETLVSFEDKEGQRLVSSIEPGNKVEIVFVFENDFTVEKTVVYLVYDAQDFNVIACRGDENECSLKNFSTEDDPADDFNQNRKKKNQVE</sequence>
<feature type="domain" description="TIR" evidence="7">
    <location>
        <begin position="24"/>
        <end position="191"/>
    </location>
</feature>
<dbReference type="InterPro" id="IPR002182">
    <property type="entry name" value="NB-ARC"/>
</dbReference>
<dbReference type="Pfam" id="PF23282">
    <property type="entry name" value="WHD_ROQ1"/>
    <property type="match status" value="1"/>
</dbReference>
<dbReference type="Pfam" id="PF00931">
    <property type="entry name" value="NB-ARC"/>
    <property type="match status" value="1"/>
</dbReference>
<feature type="signal peptide" evidence="6">
    <location>
        <begin position="1"/>
        <end position="17"/>
    </location>
</feature>
<keyword evidence="4" id="KW-0520">NAD</keyword>
<dbReference type="Gene3D" id="3.80.10.10">
    <property type="entry name" value="Ribonuclease Inhibitor"/>
    <property type="match status" value="2"/>
</dbReference>
<dbReference type="EMBL" id="PSQE01000006">
    <property type="protein sequence ID" value="RHN50233.1"/>
    <property type="molecule type" value="Genomic_DNA"/>
</dbReference>
<evidence type="ECO:0000256" key="5">
    <source>
        <dbReference type="SAM" id="MobiDB-lite"/>
    </source>
</evidence>
<dbReference type="GO" id="GO:0006952">
    <property type="term" value="P:defense response"/>
    <property type="evidence" value="ECO:0007669"/>
    <property type="project" value="UniProtKB-KW"/>
</dbReference>
<dbReference type="PRINTS" id="PR00364">
    <property type="entry name" value="DISEASERSIST"/>
</dbReference>
<dbReference type="SUPFAM" id="SSF52058">
    <property type="entry name" value="L domain-like"/>
    <property type="match status" value="1"/>
</dbReference>
<dbReference type="GO" id="GO:0003677">
    <property type="term" value="F:DNA binding"/>
    <property type="evidence" value="ECO:0007669"/>
    <property type="project" value="UniProtKB-KW"/>
</dbReference>
<dbReference type="PANTHER" id="PTHR11017:SF271">
    <property type="entry name" value="DISEASE RESISTANCE PROTEIN (TIR-NBS-LRR CLASS) FAMILY"/>
    <property type="match status" value="1"/>
</dbReference>
<dbReference type="InterPro" id="IPR036390">
    <property type="entry name" value="WH_DNA-bd_sf"/>
</dbReference>
<evidence type="ECO:0000256" key="4">
    <source>
        <dbReference type="ARBA" id="ARBA00023027"/>
    </source>
</evidence>
<gene>
    <name evidence="8" type="ORF">MtrunA17_Chr6g0455251</name>
</gene>
<accession>A0A396HC91</accession>
<dbReference type="Pfam" id="PF01582">
    <property type="entry name" value="TIR"/>
    <property type="match status" value="1"/>
</dbReference>
<evidence type="ECO:0000313" key="8">
    <source>
        <dbReference type="EMBL" id="RHN50233.1"/>
    </source>
</evidence>
<feature type="chain" id="PRO_5017476087" evidence="6">
    <location>
        <begin position="18"/>
        <end position="1167"/>
    </location>
</feature>
<dbReference type="InterPro" id="IPR032675">
    <property type="entry name" value="LRR_dom_sf"/>
</dbReference>
<dbReference type="Gramene" id="rna34502">
    <property type="protein sequence ID" value="RHN50233.1"/>
    <property type="gene ID" value="gene34502"/>
</dbReference>
<keyword evidence="3" id="KW-0611">Plant defense</keyword>
<evidence type="ECO:0000259" key="7">
    <source>
        <dbReference type="PROSITE" id="PS50104"/>
    </source>
</evidence>
<dbReference type="Gene3D" id="3.40.50.10140">
    <property type="entry name" value="Toll/interleukin-1 receptor homology (TIR) domain"/>
    <property type="match status" value="1"/>
</dbReference>
<dbReference type="InterPro" id="IPR003593">
    <property type="entry name" value="AAA+_ATPase"/>
</dbReference>
<keyword evidence="1" id="KW-0433">Leucine-rich repeat</keyword>
<dbReference type="InterPro" id="IPR027417">
    <property type="entry name" value="P-loop_NTPase"/>
</dbReference>
<comment type="caution">
    <text evidence="8">The sequence shown here is derived from an EMBL/GenBank/DDBJ whole genome shotgun (WGS) entry which is preliminary data.</text>
</comment>
<dbReference type="Gene3D" id="3.40.50.300">
    <property type="entry name" value="P-loop containing nucleotide triphosphate hydrolases"/>
    <property type="match status" value="1"/>
</dbReference>
<organism evidence="8">
    <name type="scientific">Medicago truncatula</name>
    <name type="common">Barrel medic</name>
    <name type="synonym">Medicago tribuloides</name>
    <dbReference type="NCBI Taxonomy" id="3880"/>
    <lineage>
        <taxon>Eukaryota</taxon>
        <taxon>Viridiplantae</taxon>
        <taxon>Streptophyta</taxon>
        <taxon>Embryophyta</taxon>
        <taxon>Tracheophyta</taxon>
        <taxon>Spermatophyta</taxon>
        <taxon>Magnoliopsida</taxon>
        <taxon>eudicotyledons</taxon>
        <taxon>Gunneridae</taxon>
        <taxon>Pentapetalae</taxon>
        <taxon>rosids</taxon>
        <taxon>fabids</taxon>
        <taxon>Fabales</taxon>
        <taxon>Fabaceae</taxon>
        <taxon>Papilionoideae</taxon>
        <taxon>50 kb inversion clade</taxon>
        <taxon>NPAAA clade</taxon>
        <taxon>Hologalegina</taxon>
        <taxon>IRL clade</taxon>
        <taxon>Trifolieae</taxon>
        <taxon>Medicago</taxon>
    </lineage>
</organism>
<keyword evidence="8" id="KW-0675">Receptor</keyword>
<dbReference type="SUPFAM" id="SSF52200">
    <property type="entry name" value="Toll/Interleukin receptor TIR domain"/>
    <property type="match status" value="1"/>
</dbReference>
<evidence type="ECO:0000256" key="3">
    <source>
        <dbReference type="ARBA" id="ARBA00022821"/>
    </source>
</evidence>